<proteinExistence type="inferred from homology"/>
<dbReference type="PANTHER" id="PTHR46630:SF1">
    <property type="entry name" value="TETRATRICOPEPTIDE REPEAT PROTEIN 29"/>
    <property type="match status" value="1"/>
</dbReference>
<dbReference type="Gene3D" id="1.25.40.10">
    <property type="entry name" value="Tetratricopeptide repeat domain"/>
    <property type="match status" value="2"/>
</dbReference>
<feature type="compositionally biased region" description="Polar residues" evidence="7">
    <location>
        <begin position="278"/>
        <end position="287"/>
    </location>
</feature>
<protein>
    <submittedName>
        <fullName evidence="8">Tetratricopeptide repeat protein</fullName>
    </submittedName>
</protein>
<accession>A0ABX5EMJ2</accession>
<feature type="repeat" description="TPR" evidence="6">
    <location>
        <begin position="111"/>
        <end position="144"/>
    </location>
</feature>
<name>A0ABX5EMJ2_9BACL</name>
<dbReference type="InterPro" id="IPR019734">
    <property type="entry name" value="TPR_rpt"/>
</dbReference>
<evidence type="ECO:0000313" key="9">
    <source>
        <dbReference type="Proteomes" id="UP000238836"/>
    </source>
</evidence>
<dbReference type="Pfam" id="PF13181">
    <property type="entry name" value="TPR_8"/>
    <property type="match status" value="1"/>
</dbReference>
<keyword evidence="2" id="KW-0963">Cytoplasm</keyword>
<keyword evidence="4 6" id="KW-0802">TPR repeat</keyword>
<comment type="similarity">
    <text evidence="5">Belongs to the Rap family.</text>
</comment>
<comment type="caution">
    <text evidence="8">The sequence shown here is derived from an EMBL/GenBank/DDBJ whole genome shotgun (WGS) entry which is preliminary data.</text>
</comment>
<dbReference type="Pfam" id="PF13424">
    <property type="entry name" value="TPR_12"/>
    <property type="match status" value="1"/>
</dbReference>
<evidence type="ECO:0000256" key="7">
    <source>
        <dbReference type="SAM" id="MobiDB-lite"/>
    </source>
</evidence>
<evidence type="ECO:0000256" key="4">
    <source>
        <dbReference type="ARBA" id="ARBA00022803"/>
    </source>
</evidence>
<keyword evidence="9" id="KW-1185">Reference proteome</keyword>
<dbReference type="PANTHER" id="PTHR46630">
    <property type="entry name" value="TETRATRICOPEPTIDE REPEAT PROTEIN 29"/>
    <property type="match status" value="1"/>
</dbReference>
<feature type="repeat" description="TPR" evidence="6">
    <location>
        <begin position="191"/>
        <end position="224"/>
    </location>
</feature>
<dbReference type="SMART" id="SM00028">
    <property type="entry name" value="TPR"/>
    <property type="match status" value="4"/>
</dbReference>
<evidence type="ECO:0000256" key="6">
    <source>
        <dbReference type="PROSITE-ProRule" id="PRU00339"/>
    </source>
</evidence>
<evidence type="ECO:0000256" key="5">
    <source>
        <dbReference type="ARBA" id="ARBA00038253"/>
    </source>
</evidence>
<evidence type="ECO:0000256" key="3">
    <source>
        <dbReference type="ARBA" id="ARBA00022737"/>
    </source>
</evidence>
<dbReference type="SUPFAM" id="SSF48452">
    <property type="entry name" value="TPR-like"/>
    <property type="match status" value="1"/>
</dbReference>
<evidence type="ECO:0000313" key="8">
    <source>
        <dbReference type="EMBL" id="PRZ11590.1"/>
    </source>
</evidence>
<dbReference type="EMBL" id="PVTZ01000036">
    <property type="protein sequence ID" value="PRZ11590.1"/>
    <property type="molecule type" value="Genomic_DNA"/>
</dbReference>
<dbReference type="InterPro" id="IPR051476">
    <property type="entry name" value="Bac_ResReg_Asp_Phosphatase"/>
</dbReference>
<comment type="subcellular location">
    <subcellularLocation>
        <location evidence="1">Cytoplasm</location>
    </subcellularLocation>
</comment>
<evidence type="ECO:0000256" key="1">
    <source>
        <dbReference type="ARBA" id="ARBA00004496"/>
    </source>
</evidence>
<dbReference type="InterPro" id="IPR011990">
    <property type="entry name" value="TPR-like_helical_dom_sf"/>
</dbReference>
<reference evidence="8 9" key="1">
    <citation type="submission" date="2018-03" db="EMBL/GenBank/DDBJ databases">
        <title>Genomic Encyclopedia of Archaeal and Bacterial Type Strains, Phase II (KMG-II): from individual species to whole genera.</title>
        <authorList>
            <person name="Goeker M."/>
        </authorList>
    </citation>
    <scope>NUCLEOTIDE SEQUENCE [LARGE SCALE GENOMIC DNA]</scope>
    <source>
        <strain evidence="8 9">RHA1</strain>
    </source>
</reference>
<feature type="region of interest" description="Disordered" evidence="7">
    <location>
        <begin position="271"/>
        <end position="295"/>
    </location>
</feature>
<keyword evidence="3" id="KW-0677">Repeat</keyword>
<evidence type="ECO:0000256" key="2">
    <source>
        <dbReference type="ARBA" id="ARBA00022490"/>
    </source>
</evidence>
<organism evidence="8 9">
    <name type="scientific">Laceyella sediminis</name>
    <dbReference type="NCBI Taxonomy" id="573074"/>
    <lineage>
        <taxon>Bacteria</taxon>
        <taxon>Bacillati</taxon>
        <taxon>Bacillota</taxon>
        <taxon>Bacilli</taxon>
        <taxon>Bacillales</taxon>
        <taxon>Thermoactinomycetaceae</taxon>
        <taxon>Laceyella</taxon>
    </lineage>
</organism>
<gene>
    <name evidence="8" type="ORF">CLV36_1362</name>
</gene>
<sequence length="295" mass="34507">MHSNSIKEALHYVEKGLDSYVENQYRRYIKHYLKVSKAIYLEMDNKVGESLQILEELWSEQNNIPSTEALLNMYDLQAKFFFKMQLYDKAISITKEGIERARIDKMYDRSYELWTTLGGCYIEKNQLAEAQRCFRTALNLEKYIRRDYLLVTSQTQLGLLYLKQKNVVKAKELLEEAVKLGRKCNDVHRLNEALVGLGDCYLAEPNYKKARQCFEEALSLTKKQSDFDKKEDSILIKLLICTDKDSKDYQDYEKRFIQIHMNKLNLHLPQGGEVNMRPDSQTNSIKINSADPPDA</sequence>
<dbReference type="PROSITE" id="PS50005">
    <property type="entry name" value="TPR"/>
    <property type="match status" value="2"/>
</dbReference>
<dbReference type="Proteomes" id="UP000238836">
    <property type="component" value="Unassembled WGS sequence"/>
</dbReference>